<name>A0A419RS72_9SPHN</name>
<comment type="caution">
    <text evidence="2">The sequence shown here is derived from an EMBL/GenBank/DDBJ whole genome shotgun (WGS) entry which is preliminary data.</text>
</comment>
<keyword evidence="3" id="KW-1185">Reference proteome</keyword>
<protein>
    <submittedName>
        <fullName evidence="2">Uncharacterized protein</fullName>
    </submittedName>
</protein>
<sequence length="93" mass="9757">MLTIATPLALLAAVPAQDAPPAAVQAPPFAAEQYAAFDFWIGEWDVHANGTDQRVGENTIERVSAGCAIRETWRPVQGGDGSITVRPGPTASI</sequence>
<dbReference type="EMBL" id="RAHX01000001">
    <property type="protein sequence ID" value="RJY08625.1"/>
    <property type="molecule type" value="Genomic_DNA"/>
</dbReference>
<evidence type="ECO:0000256" key="1">
    <source>
        <dbReference type="SAM" id="SignalP"/>
    </source>
</evidence>
<keyword evidence="1" id="KW-0732">Signal</keyword>
<reference evidence="2 3" key="1">
    <citation type="journal article" date="2017" name="Int. J. Syst. Evol. Microbiol.">
        <title>Erythrobacter aquimixticola sp. nov., isolated from the junction between the ocean and a freshwater spring.</title>
        <authorList>
            <person name="Park S."/>
            <person name="Jung Y.T."/>
            <person name="Choi S.J."/>
            <person name="Yoon J.H."/>
        </authorList>
    </citation>
    <scope>NUCLEOTIDE SEQUENCE [LARGE SCALE GENOMIC DNA]</scope>
    <source>
        <strain evidence="2 3">JSSK-14</strain>
    </source>
</reference>
<organism evidence="2 3">
    <name type="scientific">Aurantiacibacter aquimixticola</name>
    <dbReference type="NCBI Taxonomy" id="1958945"/>
    <lineage>
        <taxon>Bacteria</taxon>
        <taxon>Pseudomonadati</taxon>
        <taxon>Pseudomonadota</taxon>
        <taxon>Alphaproteobacteria</taxon>
        <taxon>Sphingomonadales</taxon>
        <taxon>Erythrobacteraceae</taxon>
        <taxon>Aurantiacibacter</taxon>
    </lineage>
</organism>
<dbReference type="AlphaFoldDB" id="A0A419RS72"/>
<proteinExistence type="predicted"/>
<feature type="signal peptide" evidence="1">
    <location>
        <begin position="1"/>
        <end position="18"/>
    </location>
</feature>
<gene>
    <name evidence="2" type="ORF">D6201_03950</name>
</gene>
<dbReference type="Proteomes" id="UP000285232">
    <property type="component" value="Unassembled WGS sequence"/>
</dbReference>
<feature type="chain" id="PRO_5019241251" evidence="1">
    <location>
        <begin position="19"/>
        <end position="93"/>
    </location>
</feature>
<evidence type="ECO:0000313" key="3">
    <source>
        <dbReference type="Proteomes" id="UP000285232"/>
    </source>
</evidence>
<dbReference type="RefSeq" id="WP_120047638.1">
    <property type="nucleotide sequence ID" value="NZ_RAHX01000001.1"/>
</dbReference>
<evidence type="ECO:0000313" key="2">
    <source>
        <dbReference type="EMBL" id="RJY08625.1"/>
    </source>
</evidence>
<dbReference type="OrthoDB" id="8902597at2"/>
<accession>A0A419RS72</accession>